<protein>
    <submittedName>
        <fullName evidence="1">Uncharacterized protein</fullName>
    </submittedName>
</protein>
<keyword evidence="2" id="KW-1185">Reference proteome</keyword>
<sequence length="149" mass="16990">MAIIKCNTTGFEEMLTPWFETMGQQLGLSERTIIAVLKENQSRISKLNKWSAQHVSRLIKEGDWDNYEQPNSYCRLALILQRCTYIPCGSLACAHCSAAKQLHNQSLDLYGVYSKLGHTTVFLDFKSPYYSRKWCAAGLVNLHDPSWPV</sequence>
<proteinExistence type="predicted"/>
<dbReference type="EMBL" id="CP076838">
    <property type="protein sequence ID" value="QWW80455.1"/>
    <property type="molecule type" value="Genomic_DNA"/>
</dbReference>
<accession>A0ABX8JW82</accession>
<organism evidence="1 2">
    <name type="scientific">Leclercia pneumoniae</name>
    <dbReference type="NCBI Taxonomy" id="2815358"/>
    <lineage>
        <taxon>Bacteria</taxon>
        <taxon>Pseudomonadati</taxon>
        <taxon>Pseudomonadota</taxon>
        <taxon>Gammaproteobacteria</taxon>
        <taxon>Enterobacterales</taxon>
        <taxon>Enterobacteriaceae</taxon>
        <taxon>Leclercia</taxon>
    </lineage>
</organism>
<gene>
    <name evidence="1" type="ORF">KQ929_04170</name>
</gene>
<evidence type="ECO:0000313" key="2">
    <source>
        <dbReference type="Proteomes" id="UP000683497"/>
    </source>
</evidence>
<reference evidence="1 2" key="1">
    <citation type="submission" date="2021-06" db="EMBL/GenBank/DDBJ databases">
        <title>Leclercia pneumoniae sp. nov.</title>
        <authorList>
            <person name="Hoenemann M."/>
            <person name="Viehweger A."/>
            <person name="Dietze N."/>
        </authorList>
    </citation>
    <scope>NUCLEOTIDE SEQUENCE [LARGE SCALE GENOMIC DNA]</scope>
    <source>
        <strain evidence="2">49125</strain>
    </source>
</reference>
<dbReference type="RefSeq" id="WP_207292301.1">
    <property type="nucleotide sequence ID" value="NZ_CP071383.1"/>
</dbReference>
<evidence type="ECO:0000313" key="1">
    <source>
        <dbReference type="EMBL" id="QWW80455.1"/>
    </source>
</evidence>
<name>A0ABX8JW82_9ENTR</name>
<dbReference type="Proteomes" id="UP000683497">
    <property type="component" value="Chromosome"/>
</dbReference>